<evidence type="ECO:0000313" key="3">
    <source>
        <dbReference type="Proteomes" id="UP000515811"/>
    </source>
</evidence>
<feature type="region of interest" description="Disordered" evidence="1">
    <location>
        <begin position="1"/>
        <end position="94"/>
    </location>
</feature>
<proteinExistence type="predicted"/>
<reference evidence="2 3" key="1">
    <citation type="submission" date="2020-08" db="EMBL/GenBank/DDBJ databases">
        <title>Genome sequence of Diaphorobacter ruginosibacter DSM 27467T.</title>
        <authorList>
            <person name="Hyun D.-W."/>
            <person name="Bae J.-W."/>
        </authorList>
    </citation>
    <scope>NUCLEOTIDE SEQUENCE [LARGE SCALE GENOMIC DNA]</scope>
    <source>
        <strain evidence="2 3">DSM 27467</strain>
    </source>
</reference>
<dbReference type="KEGG" id="drg:H9K76_13415"/>
<feature type="compositionally biased region" description="Pro residues" evidence="1">
    <location>
        <begin position="1"/>
        <end position="12"/>
    </location>
</feature>
<feature type="compositionally biased region" description="Gly residues" evidence="1">
    <location>
        <begin position="85"/>
        <end position="94"/>
    </location>
</feature>
<feature type="compositionally biased region" description="Basic and acidic residues" evidence="1">
    <location>
        <begin position="51"/>
        <end position="75"/>
    </location>
</feature>
<dbReference type="RefSeq" id="WP_187600818.1">
    <property type="nucleotide sequence ID" value="NZ_CP060714.1"/>
</dbReference>
<protein>
    <submittedName>
        <fullName evidence="2">Uncharacterized protein</fullName>
    </submittedName>
</protein>
<dbReference type="AlphaFoldDB" id="A0A7G9RW33"/>
<name>A0A7G9RW33_9BURK</name>
<feature type="compositionally biased region" description="Basic and acidic residues" evidence="1">
    <location>
        <begin position="15"/>
        <end position="26"/>
    </location>
</feature>
<keyword evidence="3" id="KW-1185">Reference proteome</keyword>
<organism evidence="2 3">
    <name type="scientific">Diaphorobacter ruginosibacter</name>
    <dbReference type="NCBI Taxonomy" id="1715720"/>
    <lineage>
        <taxon>Bacteria</taxon>
        <taxon>Pseudomonadati</taxon>
        <taxon>Pseudomonadota</taxon>
        <taxon>Betaproteobacteria</taxon>
        <taxon>Burkholderiales</taxon>
        <taxon>Comamonadaceae</taxon>
        <taxon>Diaphorobacter</taxon>
    </lineage>
</organism>
<evidence type="ECO:0000256" key="1">
    <source>
        <dbReference type="SAM" id="MobiDB-lite"/>
    </source>
</evidence>
<gene>
    <name evidence="2" type="ORF">H9K76_13415</name>
</gene>
<dbReference type="EMBL" id="CP060714">
    <property type="protein sequence ID" value="QNN59808.1"/>
    <property type="molecule type" value="Genomic_DNA"/>
</dbReference>
<accession>A0A7G9RW33</accession>
<dbReference type="Proteomes" id="UP000515811">
    <property type="component" value="Chromosome"/>
</dbReference>
<sequence length="94" mass="9946">MSNPAKPNPPFTHTPEVHINTEKPSRTQDPGSSAQLPHERDQSTDMTGGEKSPEMKQAHNDLKRGLRDTDARGADGRPLAPPPEGGKGAAGGKT</sequence>
<evidence type="ECO:0000313" key="2">
    <source>
        <dbReference type="EMBL" id="QNN59808.1"/>
    </source>
</evidence>